<dbReference type="EMBL" id="JACHND010000001">
    <property type="protein sequence ID" value="MBB4702593.1"/>
    <property type="molecule type" value="Genomic_DNA"/>
</dbReference>
<feature type="transmembrane region" description="Helical" evidence="1">
    <location>
        <begin position="9"/>
        <end position="29"/>
    </location>
</feature>
<protein>
    <submittedName>
        <fullName evidence="2">Uncharacterized protein</fullName>
    </submittedName>
</protein>
<proteinExistence type="predicted"/>
<name>A0A7W7G993_9ACTN</name>
<keyword evidence="1" id="KW-0812">Transmembrane</keyword>
<dbReference type="Proteomes" id="UP000542210">
    <property type="component" value="Unassembled WGS sequence"/>
</dbReference>
<sequence length="46" mass="5089">MEHLTGGDIAALTIAFLFTAGCLALAWVAHRDNPHDPDEDPDRLDW</sequence>
<evidence type="ECO:0000313" key="3">
    <source>
        <dbReference type="Proteomes" id="UP000542210"/>
    </source>
</evidence>
<evidence type="ECO:0000313" key="2">
    <source>
        <dbReference type="EMBL" id="MBB4702593.1"/>
    </source>
</evidence>
<dbReference type="AlphaFoldDB" id="A0A7W7G993"/>
<comment type="caution">
    <text evidence="2">The sequence shown here is derived from an EMBL/GenBank/DDBJ whole genome shotgun (WGS) entry which is preliminary data.</text>
</comment>
<keyword evidence="1" id="KW-1133">Transmembrane helix</keyword>
<keyword evidence="1" id="KW-0472">Membrane</keyword>
<gene>
    <name evidence="2" type="ORF">BJ982_004137</name>
</gene>
<dbReference type="RefSeq" id="WP_184882479.1">
    <property type="nucleotide sequence ID" value="NZ_BOOV01000033.1"/>
</dbReference>
<keyword evidence="3" id="KW-1185">Reference proteome</keyword>
<accession>A0A7W7G993</accession>
<reference evidence="2 3" key="1">
    <citation type="submission" date="2020-08" db="EMBL/GenBank/DDBJ databases">
        <title>Sequencing the genomes of 1000 actinobacteria strains.</title>
        <authorList>
            <person name="Klenk H.-P."/>
        </authorList>
    </citation>
    <scope>NUCLEOTIDE SEQUENCE [LARGE SCALE GENOMIC DNA]</scope>
    <source>
        <strain evidence="2 3">DSM 45784</strain>
    </source>
</reference>
<evidence type="ECO:0000256" key="1">
    <source>
        <dbReference type="SAM" id="Phobius"/>
    </source>
</evidence>
<organism evidence="2 3">
    <name type="scientific">Sphaerisporangium siamense</name>
    <dbReference type="NCBI Taxonomy" id="795645"/>
    <lineage>
        <taxon>Bacteria</taxon>
        <taxon>Bacillati</taxon>
        <taxon>Actinomycetota</taxon>
        <taxon>Actinomycetes</taxon>
        <taxon>Streptosporangiales</taxon>
        <taxon>Streptosporangiaceae</taxon>
        <taxon>Sphaerisporangium</taxon>
    </lineage>
</organism>